<proteinExistence type="predicted"/>
<dbReference type="Gene3D" id="1.10.1660.10">
    <property type="match status" value="1"/>
</dbReference>
<sequence>MDEQGTTERAYWTKEIADVLQISNSTLRKWCLALENAGYIFDRGANNSRVFYDKDMLLIRRLKELVQYKKMALDTSANLVVSTLEGTRRTAGVREENSDNSSAPMKPMNAQEHVLIGEVLDRLERMEEFNKQLISRLEERDKYIQEQLHKRDERMITSLREMMEAKKEIAASEKAEKEEKKGFWQRLFNRP</sequence>
<evidence type="ECO:0000313" key="3">
    <source>
        <dbReference type="Proteomes" id="UP001165240"/>
    </source>
</evidence>
<feature type="coiled-coil region" evidence="1">
    <location>
        <begin position="120"/>
        <end position="180"/>
    </location>
</feature>
<comment type="caution">
    <text evidence="2">The sequence shown here is derived from an EMBL/GenBank/DDBJ whole genome shotgun (WGS) entry which is preliminary data.</text>
</comment>
<accession>A0AAX6BTB5</accession>
<protein>
    <submittedName>
        <fullName evidence="2">DUF3967 domain-containing protein</fullName>
    </submittedName>
</protein>
<dbReference type="Proteomes" id="UP001165240">
    <property type="component" value="Unassembled WGS sequence"/>
</dbReference>
<gene>
    <name evidence="2" type="ORF">ShirakiTB12_53990</name>
</gene>
<dbReference type="RefSeq" id="WP_310876664.1">
    <property type="nucleotide sequence ID" value="NZ_BSYK01000004.1"/>
</dbReference>
<evidence type="ECO:0000256" key="1">
    <source>
        <dbReference type="SAM" id="Coils"/>
    </source>
</evidence>
<reference evidence="2" key="1">
    <citation type="journal article" date="2024" name="Appl Microbiol">
        <title>Effect of kuratsuki Bacillus and Priestia on Taste of Sake.</title>
        <authorList>
            <person name="Kobayashi K."/>
            <person name="Nishida H."/>
        </authorList>
    </citation>
    <scope>NUCLEOTIDE SEQUENCE</scope>
    <source>
        <strain evidence="2">B-12</strain>
    </source>
</reference>
<keyword evidence="1" id="KW-0175">Coiled coil</keyword>
<dbReference type="AlphaFoldDB" id="A0AAX6BTB5"/>
<organism evidence="2 3">
    <name type="scientific">Priestia megaterium</name>
    <name type="common">Bacillus megaterium</name>
    <dbReference type="NCBI Taxonomy" id="1404"/>
    <lineage>
        <taxon>Bacteria</taxon>
        <taxon>Bacillati</taxon>
        <taxon>Bacillota</taxon>
        <taxon>Bacilli</taxon>
        <taxon>Bacillales</taxon>
        <taxon>Bacillaceae</taxon>
        <taxon>Priestia</taxon>
    </lineage>
</organism>
<name>A0AAX6BTB5_PRIMG</name>
<evidence type="ECO:0000313" key="2">
    <source>
        <dbReference type="EMBL" id="GMG76930.1"/>
    </source>
</evidence>
<dbReference type="EMBL" id="BSYK01000004">
    <property type="protein sequence ID" value="GMG76930.1"/>
    <property type="molecule type" value="Genomic_DNA"/>
</dbReference>